<feature type="transmembrane region" description="Helical" evidence="1">
    <location>
        <begin position="46"/>
        <end position="63"/>
    </location>
</feature>
<feature type="transmembrane region" description="Helical" evidence="1">
    <location>
        <begin position="125"/>
        <end position="146"/>
    </location>
</feature>
<feature type="transmembrane region" description="Helical" evidence="1">
    <location>
        <begin position="83"/>
        <end position="113"/>
    </location>
</feature>
<keyword evidence="1" id="KW-0472">Membrane</keyword>
<name>A0A644XLF5_9ZZZZ</name>
<gene>
    <name evidence="3" type="ORF">SDC9_63179</name>
</gene>
<evidence type="ECO:0000259" key="2">
    <source>
        <dbReference type="Pfam" id="PF07331"/>
    </source>
</evidence>
<dbReference type="AlphaFoldDB" id="A0A644XLF5"/>
<reference evidence="3" key="1">
    <citation type="submission" date="2019-08" db="EMBL/GenBank/DDBJ databases">
        <authorList>
            <person name="Kucharzyk K."/>
            <person name="Murdoch R.W."/>
            <person name="Higgins S."/>
            <person name="Loffler F."/>
        </authorList>
    </citation>
    <scope>NUCLEOTIDE SEQUENCE</scope>
</reference>
<feature type="domain" description="DUF1468" evidence="2">
    <location>
        <begin position="10"/>
        <end position="149"/>
    </location>
</feature>
<keyword evidence="1" id="KW-1133">Transmembrane helix</keyword>
<protein>
    <recommendedName>
        <fullName evidence="2">DUF1468 domain-containing protein</fullName>
    </recommendedName>
</protein>
<sequence length="155" mass="17134">MLTKNPSTILGSGLILFSGGVLYLVSRFSTAAEEFRALSPKFFPDLLGWALLFLGGVIFVQGMRRPPAPVFRERPERGAVVRAILFILLVGLYLRFLPVIGFFSVTALFMLLSQALLGEKSIVMNLLRTGVFVFLVNYLFSGLLHVPLPLGPWGF</sequence>
<keyword evidence="1" id="KW-0812">Transmembrane</keyword>
<organism evidence="3">
    <name type="scientific">bioreactor metagenome</name>
    <dbReference type="NCBI Taxonomy" id="1076179"/>
    <lineage>
        <taxon>unclassified sequences</taxon>
        <taxon>metagenomes</taxon>
        <taxon>ecological metagenomes</taxon>
    </lineage>
</organism>
<dbReference type="InterPro" id="IPR009936">
    <property type="entry name" value="DUF1468"/>
</dbReference>
<dbReference type="Pfam" id="PF07331">
    <property type="entry name" value="TctB"/>
    <property type="match status" value="1"/>
</dbReference>
<feature type="transmembrane region" description="Helical" evidence="1">
    <location>
        <begin position="6"/>
        <end position="25"/>
    </location>
</feature>
<evidence type="ECO:0000313" key="3">
    <source>
        <dbReference type="EMBL" id="MPM16797.1"/>
    </source>
</evidence>
<comment type="caution">
    <text evidence="3">The sequence shown here is derived from an EMBL/GenBank/DDBJ whole genome shotgun (WGS) entry which is preliminary data.</text>
</comment>
<accession>A0A644XLF5</accession>
<dbReference type="EMBL" id="VSSQ01002679">
    <property type="protein sequence ID" value="MPM16797.1"/>
    <property type="molecule type" value="Genomic_DNA"/>
</dbReference>
<evidence type="ECO:0000256" key="1">
    <source>
        <dbReference type="SAM" id="Phobius"/>
    </source>
</evidence>
<proteinExistence type="predicted"/>